<evidence type="ECO:0000256" key="8">
    <source>
        <dbReference type="ARBA" id="ARBA00022967"/>
    </source>
</evidence>
<accession>A0ABQ4SXJ6</accession>
<dbReference type="InterPro" id="IPR027417">
    <property type="entry name" value="P-loop_NTPase"/>
</dbReference>
<dbReference type="InterPro" id="IPR003439">
    <property type="entry name" value="ABC_transporter-like_ATP-bd"/>
</dbReference>
<keyword evidence="3" id="KW-1003">Cell membrane</keyword>
<comment type="caution">
    <text evidence="13">The sequence shown here is derived from an EMBL/GenBank/DDBJ whole genome shotgun (WGS) entry which is preliminary data.</text>
</comment>
<dbReference type="SMART" id="SM00382">
    <property type="entry name" value="AAA"/>
    <property type="match status" value="1"/>
</dbReference>
<dbReference type="NCBIfam" id="TIGR02142">
    <property type="entry name" value="modC_ABC"/>
    <property type="match status" value="1"/>
</dbReference>
<evidence type="ECO:0000256" key="7">
    <source>
        <dbReference type="ARBA" id="ARBA00022840"/>
    </source>
</evidence>
<dbReference type="Pfam" id="PF03459">
    <property type="entry name" value="TOBE"/>
    <property type="match status" value="1"/>
</dbReference>
<dbReference type="InterPro" id="IPR004606">
    <property type="entry name" value="Mop_domain"/>
</dbReference>
<protein>
    <submittedName>
        <fullName evidence="13">Molybdenum import ATP-binding protein ModC</fullName>
    </submittedName>
</protein>
<keyword evidence="5" id="KW-0997">Cell inner membrane</keyword>
<gene>
    <name evidence="13" type="primary">modC</name>
    <name evidence="13" type="ORF">AOPFMNJM_3224</name>
</gene>
<sequence>MSLSVDVALTRGAFSLDVAFEAGAGLTALFGRSGSGKSTLINLIAGLARPDRGRIAIDGRTLVDTAARVRVPVHRRRIACVFQDARLLPHLSVKGNLGYGRLFSRLAGGDGRDGIEPEAIVAMLGIGHLLDRMPAGLSGGEKQRVAIGRALLSRPRLLLMDEPLAALDEARKAEILPHIERLRDEAGVPIVYVSHAVAEVARLASTVVVLEAGRVAATGPAEAILRRPDLFPEREAEAGSILDMRVEGHDEAAGLTRLSGPAGRLSVPRLPYEPGRTLRVRVPARDVLVATRVPEGLSARNVLPGRLAALTGAGPALTAEIDCGGAILTARLTTASASDLGLAIGAPVYAVVKSVAFDPAAIGAGRRSVEI</sequence>
<dbReference type="EMBL" id="BPQR01000056">
    <property type="protein sequence ID" value="GJE07892.1"/>
    <property type="molecule type" value="Genomic_DNA"/>
</dbReference>
<dbReference type="PANTHER" id="PTHR43514:SF4">
    <property type="entry name" value="ABC TRANSPORTER I FAMILY MEMBER 10"/>
    <property type="match status" value="1"/>
</dbReference>
<dbReference type="Gene3D" id="2.40.50.100">
    <property type="match status" value="1"/>
</dbReference>
<evidence type="ECO:0000256" key="3">
    <source>
        <dbReference type="ARBA" id="ARBA00022475"/>
    </source>
</evidence>
<feature type="domain" description="ABC transporter" evidence="11">
    <location>
        <begin position="2"/>
        <end position="237"/>
    </location>
</feature>
<evidence type="ECO:0000259" key="11">
    <source>
        <dbReference type="PROSITE" id="PS50893"/>
    </source>
</evidence>
<dbReference type="GO" id="GO:0005524">
    <property type="term" value="F:ATP binding"/>
    <property type="evidence" value="ECO:0007669"/>
    <property type="project" value="UniProtKB-KW"/>
</dbReference>
<comment type="similarity">
    <text evidence="1">Belongs to the ABC transporter superfamily.</text>
</comment>
<organism evidence="13 14">
    <name type="scientific">Methylobacterium jeotgali</name>
    <dbReference type="NCBI Taxonomy" id="381630"/>
    <lineage>
        <taxon>Bacteria</taxon>
        <taxon>Pseudomonadati</taxon>
        <taxon>Pseudomonadota</taxon>
        <taxon>Alphaproteobacteria</taxon>
        <taxon>Hyphomicrobiales</taxon>
        <taxon>Methylobacteriaceae</taxon>
        <taxon>Methylobacterium</taxon>
    </lineage>
</organism>
<evidence type="ECO:0000256" key="2">
    <source>
        <dbReference type="ARBA" id="ARBA00022448"/>
    </source>
</evidence>
<keyword evidence="9" id="KW-0472">Membrane</keyword>
<evidence type="ECO:0000256" key="10">
    <source>
        <dbReference type="PROSITE-ProRule" id="PRU01213"/>
    </source>
</evidence>
<evidence type="ECO:0000256" key="5">
    <source>
        <dbReference type="ARBA" id="ARBA00022519"/>
    </source>
</evidence>
<dbReference type="SUPFAM" id="SSF50331">
    <property type="entry name" value="MOP-like"/>
    <property type="match status" value="1"/>
</dbReference>
<dbReference type="Proteomes" id="UP001055102">
    <property type="component" value="Unassembled WGS sequence"/>
</dbReference>
<dbReference type="InterPro" id="IPR011868">
    <property type="entry name" value="ModC_ABC_ATP-bd"/>
</dbReference>
<keyword evidence="6" id="KW-0547">Nucleotide-binding</keyword>
<proteinExistence type="inferred from homology"/>
<evidence type="ECO:0000313" key="13">
    <source>
        <dbReference type="EMBL" id="GJE07892.1"/>
    </source>
</evidence>
<dbReference type="RefSeq" id="WP_238277282.1">
    <property type="nucleotide sequence ID" value="NZ_BPQR01000056.1"/>
</dbReference>
<dbReference type="PROSITE" id="PS00211">
    <property type="entry name" value="ABC_TRANSPORTER_1"/>
    <property type="match status" value="1"/>
</dbReference>
<name>A0ABQ4SXJ6_9HYPH</name>
<dbReference type="Gene3D" id="3.40.50.300">
    <property type="entry name" value="P-loop containing nucleotide triphosphate hydrolases"/>
    <property type="match status" value="1"/>
</dbReference>
<evidence type="ECO:0000259" key="12">
    <source>
        <dbReference type="PROSITE" id="PS51866"/>
    </source>
</evidence>
<keyword evidence="2" id="KW-0813">Transport</keyword>
<dbReference type="PROSITE" id="PS50893">
    <property type="entry name" value="ABC_TRANSPORTER_2"/>
    <property type="match status" value="1"/>
</dbReference>
<keyword evidence="7 13" id="KW-0067">ATP-binding</keyword>
<dbReference type="InterPro" id="IPR017871">
    <property type="entry name" value="ABC_transporter-like_CS"/>
</dbReference>
<keyword evidence="14" id="KW-1185">Reference proteome</keyword>
<evidence type="ECO:0000256" key="9">
    <source>
        <dbReference type="ARBA" id="ARBA00023136"/>
    </source>
</evidence>
<dbReference type="InterPro" id="IPR005116">
    <property type="entry name" value="Transp-assoc_OB_typ1"/>
</dbReference>
<dbReference type="PANTHER" id="PTHR43514">
    <property type="entry name" value="ABC TRANSPORTER I FAMILY MEMBER 10"/>
    <property type="match status" value="1"/>
</dbReference>
<keyword evidence="4 10" id="KW-0500">Molybdenum</keyword>
<keyword evidence="8" id="KW-1278">Translocase</keyword>
<evidence type="ECO:0000256" key="1">
    <source>
        <dbReference type="ARBA" id="ARBA00005417"/>
    </source>
</evidence>
<dbReference type="PROSITE" id="PS51866">
    <property type="entry name" value="MOP"/>
    <property type="match status" value="1"/>
</dbReference>
<dbReference type="InterPro" id="IPR050334">
    <property type="entry name" value="Molybdenum_import_ModC"/>
</dbReference>
<reference evidence="13" key="1">
    <citation type="journal article" date="2021" name="Front. Microbiol.">
        <title>Comprehensive Comparative Genomics and Phenotyping of Methylobacterium Species.</title>
        <authorList>
            <person name="Alessa O."/>
            <person name="Ogura Y."/>
            <person name="Fujitani Y."/>
            <person name="Takami H."/>
            <person name="Hayashi T."/>
            <person name="Sahin N."/>
            <person name="Tani A."/>
        </authorList>
    </citation>
    <scope>NUCLEOTIDE SEQUENCE</scope>
    <source>
        <strain evidence="13">LMG 23639</strain>
    </source>
</reference>
<reference evidence="13" key="2">
    <citation type="submission" date="2021-08" db="EMBL/GenBank/DDBJ databases">
        <authorList>
            <person name="Tani A."/>
            <person name="Ola A."/>
            <person name="Ogura Y."/>
            <person name="Katsura K."/>
            <person name="Hayashi T."/>
        </authorList>
    </citation>
    <scope>NUCLEOTIDE SEQUENCE</scope>
    <source>
        <strain evidence="13">LMG 23639</strain>
    </source>
</reference>
<evidence type="ECO:0000256" key="6">
    <source>
        <dbReference type="ARBA" id="ARBA00022741"/>
    </source>
</evidence>
<dbReference type="InterPro" id="IPR003593">
    <property type="entry name" value="AAA+_ATPase"/>
</dbReference>
<feature type="domain" description="Mop" evidence="12">
    <location>
        <begin position="296"/>
        <end position="361"/>
    </location>
</feature>
<evidence type="ECO:0000313" key="14">
    <source>
        <dbReference type="Proteomes" id="UP001055102"/>
    </source>
</evidence>
<evidence type="ECO:0000256" key="4">
    <source>
        <dbReference type="ARBA" id="ARBA00022505"/>
    </source>
</evidence>
<dbReference type="SUPFAM" id="SSF52540">
    <property type="entry name" value="P-loop containing nucleoside triphosphate hydrolases"/>
    <property type="match status" value="1"/>
</dbReference>
<dbReference type="InterPro" id="IPR008995">
    <property type="entry name" value="Mo/tungstate-bd_C_term_dom"/>
</dbReference>
<dbReference type="Pfam" id="PF00005">
    <property type="entry name" value="ABC_tran"/>
    <property type="match status" value="1"/>
</dbReference>